<proteinExistence type="predicted"/>
<dbReference type="Proteomes" id="UP000011991">
    <property type="component" value="Unassembled WGS sequence"/>
</dbReference>
<reference evidence="1 2" key="1">
    <citation type="journal article" date="2013" name="Mar. Genomics">
        <title>Expression of sulfatases in Rhodopirellula baltica and the diversity of sulfatases in the genus Rhodopirellula.</title>
        <authorList>
            <person name="Wegner C.E."/>
            <person name="Richter-Heitmann T."/>
            <person name="Klindworth A."/>
            <person name="Klockow C."/>
            <person name="Richter M."/>
            <person name="Achstetter T."/>
            <person name="Glockner F.O."/>
            <person name="Harder J."/>
        </authorList>
    </citation>
    <scope>NUCLEOTIDE SEQUENCE [LARGE SCALE GENOMIC DNA]</scope>
    <source>
        <strain evidence="1 2">SM1</strain>
    </source>
</reference>
<dbReference type="AlphaFoldDB" id="M5R7M8"/>
<sequence length="62" mass="6828">MEVTTAGLQIGCSGWFQTGRSGASTFKSLNKARAISAQRESFQSGRKPVRESASMTVWLRLY</sequence>
<gene>
    <name evidence="1" type="ORF">RMSM_07594</name>
</gene>
<organism evidence="1 2">
    <name type="scientific">Rhodopirellula maiorica SM1</name>
    <dbReference type="NCBI Taxonomy" id="1265738"/>
    <lineage>
        <taxon>Bacteria</taxon>
        <taxon>Pseudomonadati</taxon>
        <taxon>Planctomycetota</taxon>
        <taxon>Planctomycetia</taxon>
        <taxon>Pirellulales</taxon>
        <taxon>Pirellulaceae</taxon>
        <taxon>Novipirellula</taxon>
    </lineage>
</organism>
<keyword evidence="2" id="KW-1185">Reference proteome</keyword>
<evidence type="ECO:0000313" key="1">
    <source>
        <dbReference type="EMBL" id="EMI15493.1"/>
    </source>
</evidence>
<accession>M5R7M8</accession>
<dbReference type="EMBL" id="ANOG01001081">
    <property type="protein sequence ID" value="EMI15493.1"/>
    <property type="molecule type" value="Genomic_DNA"/>
</dbReference>
<name>M5R7M8_9BACT</name>
<comment type="caution">
    <text evidence="1">The sequence shown here is derived from an EMBL/GenBank/DDBJ whole genome shotgun (WGS) entry which is preliminary data.</text>
</comment>
<protein>
    <submittedName>
        <fullName evidence="1">Uncharacterized protein</fullName>
    </submittedName>
</protein>
<evidence type="ECO:0000313" key="2">
    <source>
        <dbReference type="Proteomes" id="UP000011991"/>
    </source>
</evidence>